<dbReference type="RefSeq" id="WP_138660936.1">
    <property type="nucleotide sequence ID" value="NZ_VANS01000001.1"/>
</dbReference>
<dbReference type="InterPro" id="IPR028087">
    <property type="entry name" value="Tad_N"/>
</dbReference>
<keyword evidence="1" id="KW-1133">Transmembrane helix</keyword>
<evidence type="ECO:0000313" key="3">
    <source>
        <dbReference type="EMBL" id="TMM54764.1"/>
    </source>
</evidence>
<protein>
    <recommendedName>
        <fullName evidence="2">Putative Flp pilus-assembly TadG-like N-terminal domain-containing protein</fullName>
    </recommendedName>
</protein>
<evidence type="ECO:0000259" key="2">
    <source>
        <dbReference type="Pfam" id="PF13400"/>
    </source>
</evidence>
<feature type="domain" description="Putative Flp pilus-assembly TadG-like N-terminal" evidence="2">
    <location>
        <begin position="11"/>
        <end position="56"/>
    </location>
</feature>
<accession>A0A5S3PK11</accession>
<dbReference type="AlphaFoldDB" id="A0A5S3PK11"/>
<evidence type="ECO:0000256" key="1">
    <source>
        <dbReference type="SAM" id="Phobius"/>
    </source>
</evidence>
<dbReference type="Proteomes" id="UP000309550">
    <property type="component" value="Unassembled WGS sequence"/>
</dbReference>
<name>A0A5S3PK11_9RHOB</name>
<proteinExistence type="predicted"/>
<organism evidence="3 4">
    <name type="scientific">Sulfitobacter sabulilitoris</name>
    <dbReference type="NCBI Taxonomy" id="2562655"/>
    <lineage>
        <taxon>Bacteria</taxon>
        <taxon>Pseudomonadati</taxon>
        <taxon>Pseudomonadota</taxon>
        <taxon>Alphaproteobacteria</taxon>
        <taxon>Rhodobacterales</taxon>
        <taxon>Roseobacteraceae</taxon>
        <taxon>Sulfitobacter</taxon>
    </lineage>
</organism>
<reference evidence="3 4" key="1">
    <citation type="submission" date="2019-05" db="EMBL/GenBank/DDBJ databases">
        <title>Sulfitobacter sabulilitoris sp. nov., isolated from a marine sand.</title>
        <authorList>
            <person name="Yoon J.-H."/>
        </authorList>
    </citation>
    <scope>NUCLEOTIDE SEQUENCE [LARGE SCALE GENOMIC DNA]</scope>
    <source>
        <strain evidence="3 4">HSMS-29</strain>
    </source>
</reference>
<evidence type="ECO:0000313" key="4">
    <source>
        <dbReference type="Proteomes" id="UP000309550"/>
    </source>
</evidence>
<dbReference type="EMBL" id="VANS01000001">
    <property type="protein sequence ID" value="TMM54764.1"/>
    <property type="molecule type" value="Genomic_DNA"/>
</dbReference>
<gene>
    <name evidence="3" type="ORF">FDT80_04065</name>
</gene>
<keyword evidence="4" id="KW-1185">Reference proteome</keyword>
<sequence>MIKRFKTQEQGGILVFVSICLAIIFAMAAITFDLGRLAATQGDLQSYADHVALASAGELDGADDAITRATAAAAAMIRDRQTFADGGQDLGASTDYSLRFLDGLPNDDTADVSGFVTTIPADAGLVEVTATPRTVFLPFARAMSRLLGSALPNEQVGAVAIAGFTQYACDITPLMFCLPSSNYTADANAGDTILLRSGGAGAAWGPGDFGFLDPSKLKVDPNGPCGGLNGVNLDACLIAAAGNISQCFAQRGVDIEPGQKVGIENAIFNTRFDIFSGIMNGKRNQPEYGPGPHVVAGLNPGGGGGGGNGGNGGGGNLCLGQNAVASPDTMPFPPDDCFSSGCSLGGGRVGDGNWTAGRAAYVAMNHDGTDPDTTARTRYALYLREIALAGGAGSATPILAGKSETGRRQCASTTVADPDRRVFIAAGIDCSANPINGAATNVPVKEFFKIFLLSPVGNSTSSPPVFDLWVEVIGSAGGSGAGGSTLGGLFHDVVELVR</sequence>
<dbReference type="OrthoDB" id="8014659at2"/>
<keyword evidence="1" id="KW-0472">Membrane</keyword>
<keyword evidence="1" id="KW-0812">Transmembrane</keyword>
<comment type="caution">
    <text evidence="3">The sequence shown here is derived from an EMBL/GenBank/DDBJ whole genome shotgun (WGS) entry which is preliminary data.</text>
</comment>
<feature type="transmembrane region" description="Helical" evidence="1">
    <location>
        <begin position="12"/>
        <end position="32"/>
    </location>
</feature>
<dbReference type="Pfam" id="PF13400">
    <property type="entry name" value="Tad"/>
    <property type="match status" value="1"/>
</dbReference>